<sequence length="112" mass="12795">MQGIPQDFIWMYAITAEQTVTHYGKTHFCASVTLKELEPELELVSFKVQLEAPMKTKVGQEGPNLRDDSEESSLVAFKLYRVRYIVTLVFVDMWDVQNDALHSMPVMTPRAG</sequence>
<name>A0A2A9NEG3_9AGAR</name>
<accession>A0A2A9NEG3</accession>
<keyword evidence="2" id="KW-1185">Reference proteome</keyword>
<gene>
    <name evidence="1" type="ORF">AMATHDRAFT_51250</name>
</gene>
<protein>
    <submittedName>
        <fullName evidence="1">Uncharacterized protein</fullName>
    </submittedName>
</protein>
<proteinExistence type="predicted"/>
<dbReference type="AlphaFoldDB" id="A0A2A9NEG3"/>
<evidence type="ECO:0000313" key="1">
    <source>
        <dbReference type="EMBL" id="PFH46156.1"/>
    </source>
</evidence>
<reference evidence="1 2" key="1">
    <citation type="submission" date="2014-02" db="EMBL/GenBank/DDBJ databases">
        <title>Transposable element dynamics among asymbiotic and ectomycorrhizal Amanita fungi.</title>
        <authorList>
            <consortium name="DOE Joint Genome Institute"/>
            <person name="Hess J."/>
            <person name="Skrede I."/>
            <person name="Wolfe B."/>
            <person name="LaButti K."/>
            <person name="Ohm R.A."/>
            <person name="Grigoriev I.V."/>
            <person name="Pringle A."/>
        </authorList>
    </citation>
    <scope>NUCLEOTIDE SEQUENCE [LARGE SCALE GENOMIC DNA]</scope>
    <source>
        <strain evidence="1 2">SKay4041</strain>
    </source>
</reference>
<dbReference type="Proteomes" id="UP000242287">
    <property type="component" value="Unassembled WGS sequence"/>
</dbReference>
<organism evidence="1 2">
    <name type="scientific">Amanita thiersii Skay4041</name>
    <dbReference type="NCBI Taxonomy" id="703135"/>
    <lineage>
        <taxon>Eukaryota</taxon>
        <taxon>Fungi</taxon>
        <taxon>Dikarya</taxon>
        <taxon>Basidiomycota</taxon>
        <taxon>Agaricomycotina</taxon>
        <taxon>Agaricomycetes</taxon>
        <taxon>Agaricomycetidae</taxon>
        <taxon>Agaricales</taxon>
        <taxon>Pluteineae</taxon>
        <taxon>Amanitaceae</taxon>
        <taxon>Amanita</taxon>
    </lineage>
</organism>
<evidence type="ECO:0000313" key="2">
    <source>
        <dbReference type="Proteomes" id="UP000242287"/>
    </source>
</evidence>
<dbReference type="EMBL" id="KZ302228">
    <property type="protein sequence ID" value="PFH46156.1"/>
    <property type="molecule type" value="Genomic_DNA"/>
</dbReference>